<dbReference type="GO" id="GO:0051598">
    <property type="term" value="P:meiotic recombination checkpoint signaling"/>
    <property type="evidence" value="ECO:0007669"/>
    <property type="project" value="TreeGrafter"/>
</dbReference>
<reference evidence="11 12" key="1">
    <citation type="journal article" date="2011" name="J. Gen. Appl. Microbiol.">
        <title>Draft genome sequencing of the enigmatic basidiomycete Mixia osmundae.</title>
        <authorList>
            <person name="Nishida H."/>
            <person name="Nagatsuka Y."/>
            <person name="Sugiyama J."/>
        </authorList>
    </citation>
    <scope>NUCLEOTIDE SEQUENCE [LARGE SCALE GENOMIC DNA]</scope>
    <source>
        <strain evidence="12">CBS 9802 / IAM 14324 / JCM 22182 / KY 12970</strain>
    </source>
</reference>
<protein>
    <recommendedName>
        <fullName evidence="10">HORMA domain-containing protein</fullName>
    </recommendedName>
</protein>
<keyword evidence="4" id="KW-0479">Metal-binding</keyword>
<evidence type="ECO:0000259" key="10">
    <source>
        <dbReference type="PROSITE" id="PS50815"/>
    </source>
</evidence>
<evidence type="ECO:0000313" key="12">
    <source>
        <dbReference type="Proteomes" id="UP000009131"/>
    </source>
</evidence>
<evidence type="ECO:0000313" key="11">
    <source>
        <dbReference type="EMBL" id="GAA98305.1"/>
    </source>
</evidence>
<dbReference type="GO" id="GO:0005634">
    <property type="term" value="C:nucleus"/>
    <property type="evidence" value="ECO:0007669"/>
    <property type="project" value="UniProtKB-SubCell"/>
</dbReference>
<name>G7E645_MIXOS</name>
<gene>
    <name evidence="11" type="primary">Mo04989</name>
    <name evidence="11" type="ORF">E5Q_04989</name>
</gene>
<dbReference type="PANTHER" id="PTHR48225:SF7">
    <property type="entry name" value="MEIOSIS-SPECIFIC PROTEIN HOP1"/>
    <property type="match status" value="1"/>
</dbReference>
<dbReference type="GO" id="GO:0008270">
    <property type="term" value="F:zinc ion binding"/>
    <property type="evidence" value="ECO:0007669"/>
    <property type="project" value="UniProtKB-KW"/>
</dbReference>
<evidence type="ECO:0000256" key="8">
    <source>
        <dbReference type="ARBA" id="ARBA00023254"/>
    </source>
</evidence>
<dbReference type="PROSITE" id="PS01359">
    <property type="entry name" value="ZF_PHD_1"/>
    <property type="match status" value="1"/>
</dbReference>
<evidence type="ECO:0000256" key="4">
    <source>
        <dbReference type="ARBA" id="ARBA00022723"/>
    </source>
</evidence>
<dbReference type="eggNOG" id="KOG4652">
    <property type="taxonomic scope" value="Eukaryota"/>
</dbReference>
<dbReference type="OrthoDB" id="1928087at2759"/>
<dbReference type="EMBL" id="BABT02000150">
    <property type="protein sequence ID" value="GAA98305.1"/>
    <property type="molecule type" value="Genomic_DNA"/>
</dbReference>
<feature type="region of interest" description="Disordered" evidence="9">
    <location>
        <begin position="709"/>
        <end position="731"/>
    </location>
</feature>
<evidence type="ECO:0000256" key="6">
    <source>
        <dbReference type="ARBA" id="ARBA00022833"/>
    </source>
</evidence>
<feature type="region of interest" description="Disordered" evidence="9">
    <location>
        <begin position="58"/>
        <end position="79"/>
    </location>
</feature>
<dbReference type="InParanoid" id="G7E645"/>
<dbReference type="Gene3D" id="3.30.900.10">
    <property type="entry name" value="HORMA domain"/>
    <property type="match status" value="1"/>
</dbReference>
<feature type="domain" description="HORMA" evidence="10">
    <location>
        <begin position="23"/>
        <end position="256"/>
    </location>
</feature>
<evidence type="ECO:0000256" key="2">
    <source>
        <dbReference type="ARBA" id="ARBA00004286"/>
    </source>
</evidence>
<keyword evidence="7" id="KW-0539">Nucleus</keyword>
<feature type="compositionally biased region" description="Polar residues" evidence="9">
    <location>
        <begin position="58"/>
        <end position="68"/>
    </location>
</feature>
<dbReference type="HOGENOM" id="CLU_014668_0_0_1"/>
<dbReference type="InterPro" id="IPR001965">
    <property type="entry name" value="Znf_PHD"/>
</dbReference>
<comment type="subcellular location">
    <subcellularLocation>
        <location evidence="2">Chromosome</location>
    </subcellularLocation>
    <subcellularLocation>
        <location evidence="1">Nucleus</location>
    </subcellularLocation>
</comment>
<dbReference type="InterPro" id="IPR003511">
    <property type="entry name" value="HORMA_dom"/>
</dbReference>
<dbReference type="Pfam" id="PF00628">
    <property type="entry name" value="PHD"/>
    <property type="match status" value="1"/>
</dbReference>
<dbReference type="GO" id="GO:0007130">
    <property type="term" value="P:synaptonemal complex assembly"/>
    <property type="evidence" value="ECO:0007669"/>
    <property type="project" value="TreeGrafter"/>
</dbReference>
<dbReference type="STRING" id="764103.G7E645"/>
<evidence type="ECO:0000256" key="7">
    <source>
        <dbReference type="ARBA" id="ARBA00023242"/>
    </source>
</evidence>
<dbReference type="SUPFAM" id="SSF57903">
    <property type="entry name" value="FYVE/PHD zinc finger"/>
    <property type="match status" value="1"/>
</dbReference>
<dbReference type="InterPro" id="IPR011011">
    <property type="entry name" value="Znf_FYVE_PHD"/>
</dbReference>
<dbReference type="Gene3D" id="3.30.40.10">
    <property type="entry name" value="Zinc/RING finger domain, C3HC4 (zinc finger)"/>
    <property type="match status" value="1"/>
</dbReference>
<dbReference type="Pfam" id="PF02301">
    <property type="entry name" value="HORMA"/>
    <property type="match status" value="1"/>
</dbReference>
<keyword evidence="12" id="KW-1185">Reference proteome</keyword>
<evidence type="ECO:0000256" key="1">
    <source>
        <dbReference type="ARBA" id="ARBA00004123"/>
    </source>
</evidence>
<dbReference type="Proteomes" id="UP000009131">
    <property type="component" value="Unassembled WGS sequence"/>
</dbReference>
<keyword evidence="6" id="KW-0862">Zinc</keyword>
<evidence type="ECO:0000256" key="5">
    <source>
        <dbReference type="ARBA" id="ARBA00022771"/>
    </source>
</evidence>
<keyword evidence="8" id="KW-0469">Meiosis</keyword>
<dbReference type="SUPFAM" id="SSF56019">
    <property type="entry name" value="The spindle assembly checkpoint protein mad2"/>
    <property type="match status" value="1"/>
</dbReference>
<sequence length="748" mass="82870">MSTSVRTRQVQDVASDQKQITQQQSLQACKTLLSTGIGCIAYLRGLFPENGFVERKISSSAPATADQSKSTRRPGTSGVRVKQLLRNRSQEADRLLDYLEQGVYDALERSFLRSLLFAVFLDPEDQQNLVECYTFNFSYASPADGPQMSITRTGLTGEGFTFEPETQGNVKKQVQSLIRRLVAMTQSLSELPRRRFITMKLYYTPTCPADYQPPFFKEAQVDADRFYFGTRSAREEPERTSLGRLETGFHGVSVNVCSVASHLPEHVSPTVARQARTDDRETEIVRNRAFAQARKVVWDAETACLRTEAQEDAEAVAKLAQSTAGMTTDDVDVPARAEKDTIWGRPLGRWDARGNIVPIPVGSDGLEDGEIDEAADNARILQAAYPPGRPATLSQLEPTQRVEPQKGIYFTPPPKSLRSRTAMVERHVSPTHPSSEAALPASRSDPDATMVDVDELAAKDKLIDLEATQEEPEPAEQVRPARPCDCGDARDDGTPMICCDGCSLWVHAACYGHFQFDAKKVPHSFFCFQCSYTRLLDGRFLPIIAEGQIESHLENLRSLALFRRALVVAYHRDSTPNAIELKQKLSVDLSTAAQMLRRMQAEGYVNATVDERSGAAVDILDGSKSRGKAQPKLGTRLAVNRSMEARRRRNRIYFTPGGGNEVDSFNAICAIISKHFPDQTPAAACAHVAPIEEEHHQHMPEAHLINKPFKQHKRSRSDAIESTGPGKRAKVSLSAGTIEVAETYEDTI</sequence>
<comment type="caution">
    <text evidence="11">The sequence shown here is derived from an EMBL/GenBank/DDBJ whole genome shotgun (WGS) entry which is preliminary data.</text>
</comment>
<dbReference type="AlphaFoldDB" id="G7E645"/>
<dbReference type="InterPro" id="IPR051294">
    <property type="entry name" value="HORMA_MeioticProgression"/>
</dbReference>
<dbReference type="GO" id="GO:0005694">
    <property type="term" value="C:chromosome"/>
    <property type="evidence" value="ECO:0007669"/>
    <property type="project" value="UniProtKB-SubCell"/>
</dbReference>
<dbReference type="InterPro" id="IPR019786">
    <property type="entry name" value="Zinc_finger_PHD-type_CS"/>
</dbReference>
<dbReference type="InterPro" id="IPR019787">
    <property type="entry name" value="Znf_PHD-finger"/>
</dbReference>
<keyword evidence="3" id="KW-0158">Chromosome</keyword>
<dbReference type="SMART" id="SM00249">
    <property type="entry name" value="PHD"/>
    <property type="match status" value="1"/>
</dbReference>
<feature type="region of interest" description="Disordered" evidence="9">
    <location>
        <begin position="427"/>
        <end position="446"/>
    </location>
</feature>
<proteinExistence type="predicted"/>
<accession>G7E645</accession>
<dbReference type="PROSITE" id="PS51257">
    <property type="entry name" value="PROKAR_LIPOPROTEIN"/>
    <property type="match status" value="1"/>
</dbReference>
<keyword evidence="5" id="KW-0863">Zinc-finger</keyword>
<evidence type="ECO:0000256" key="3">
    <source>
        <dbReference type="ARBA" id="ARBA00022454"/>
    </source>
</evidence>
<evidence type="ECO:0000256" key="9">
    <source>
        <dbReference type="SAM" id="MobiDB-lite"/>
    </source>
</evidence>
<dbReference type="InterPro" id="IPR013083">
    <property type="entry name" value="Znf_RING/FYVE/PHD"/>
</dbReference>
<dbReference type="PROSITE" id="PS50815">
    <property type="entry name" value="HORMA"/>
    <property type="match status" value="1"/>
</dbReference>
<dbReference type="PANTHER" id="PTHR48225">
    <property type="entry name" value="HORMA DOMAIN-CONTAINING PROTEIN 1"/>
    <property type="match status" value="1"/>
</dbReference>
<dbReference type="InterPro" id="IPR036570">
    <property type="entry name" value="HORMA_dom_sf"/>
</dbReference>
<reference evidence="11 12" key="2">
    <citation type="journal article" date="2012" name="Open Biol.">
        <title>Characteristics of nucleosomes and linker DNA regions on the genome of the basidiomycete Mixia osmundae revealed by mono- and dinucleosome mapping.</title>
        <authorList>
            <person name="Nishida H."/>
            <person name="Kondo S."/>
            <person name="Matsumoto T."/>
            <person name="Suzuki Y."/>
            <person name="Yoshikawa H."/>
            <person name="Taylor T.D."/>
            <person name="Sugiyama J."/>
        </authorList>
    </citation>
    <scope>NUCLEOTIDE SEQUENCE [LARGE SCALE GENOMIC DNA]</scope>
    <source>
        <strain evidence="12">CBS 9802 / IAM 14324 / JCM 22182 / KY 12970</strain>
    </source>
</reference>
<organism evidence="11 12">
    <name type="scientific">Mixia osmundae (strain CBS 9802 / IAM 14324 / JCM 22182 / KY 12970)</name>
    <dbReference type="NCBI Taxonomy" id="764103"/>
    <lineage>
        <taxon>Eukaryota</taxon>
        <taxon>Fungi</taxon>
        <taxon>Dikarya</taxon>
        <taxon>Basidiomycota</taxon>
        <taxon>Pucciniomycotina</taxon>
        <taxon>Mixiomycetes</taxon>
        <taxon>Mixiales</taxon>
        <taxon>Mixiaceae</taxon>
        <taxon>Mixia</taxon>
    </lineage>
</organism>